<gene>
    <name evidence="9" type="ORF">DES48_10324</name>
</gene>
<accession>A0A366ED76</accession>
<dbReference type="InterPro" id="IPR001608">
    <property type="entry name" value="Ala_racemase_N"/>
</dbReference>
<comment type="caution">
    <text evidence="9">The sequence shown here is derived from an EMBL/GenBank/DDBJ whole genome shotgun (WGS) entry which is preliminary data.</text>
</comment>
<evidence type="ECO:0000313" key="9">
    <source>
        <dbReference type="EMBL" id="RBO99699.1"/>
    </source>
</evidence>
<dbReference type="HAMAP" id="MF_01201">
    <property type="entry name" value="Ala_racemase"/>
    <property type="match status" value="1"/>
</dbReference>
<dbReference type="OrthoDB" id="9813814at2"/>
<dbReference type="NCBIfam" id="TIGR00492">
    <property type="entry name" value="alr"/>
    <property type="match status" value="1"/>
</dbReference>
<evidence type="ECO:0000256" key="1">
    <source>
        <dbReference type="ARBA" id="ARBA00000316"/>
    </source>
</evidence>
<dbReference type="SUPFAM" id="SSF51419">
    <property type="entry name" value="PLP-binding barrel"/>
    <property type="match status" value="1"/>
</dbReference>
<dbReference type="Proteomes" id="UP000252254">
    <property type="component" value="Unassembled WGS sequence"/>
</dbReference>
<dbReference type="Gene3D" id="3.20.20.10">
    <property type="entry name" value="Alanine racemase"/>
    <property type="match status" value="1"/>
</dbReference>
<feature type="domain" description="Alanine racemase C-terminal" evidence="8">
    <location>
        <begin position="245"/>
        <end position="370"/>
    </location>
</feature>
<feature type="active site" description="Proton acceptor; specific for D-alanine" evidence="5">
    <location>
        <position position="40"/>
    </location>
</feature>
<dbReference type="RefSeq" id="WP_113867776.1">
    <property type="nucleotide sequence ID" value="NZ_BAABQN010000011.1"/>
</dbReference>
<dbReference type="Pfam" id="PF00842">
    <property type="entry name" value="Ala_racemase_C"/>
    <property type="match status" value="1"/>
</dbReference>
<keyword evidence="10" id="KW-1185">Reference proteome</keyword>
<dbReference type="GO" id="GO:0030170">
    <property type="term" value="F:pyridoxal phosphate binding"/>
    <property type="evidence" value="ECO:0007669"/>
    <property type="project" value="UniProtKB-UniRule"/>
</dbReference>
<proteinExistence type="inferred from homology"/>
<dbReference type="InterPro" id="IPR000821">
    <property type="entry name" value="Ala_racemase"/>
</dbReference>
<dbReference type="AlphaFoldDB" id="A0A366ED76"/>
<dbReference type="UniPathway" id="UPA00042">
    <property type="reaction ID" value="UER00497"/>
</dbReference>
<dbReference type="EC" id="5.1.1.1" evidence="5"/>
<evidence type="ECO:0000259" key="8">
    <source>
        <dbReference type="SMART" id="SM01005"/>
    </source>
</evidence>
<dbReference type="CDD" id="cd00430">
    <property type="entry name" value="PLPDE_III_AR"/>
    <property type="match status" value="1"/>
</dbReference>
<dbReference type="PANTHER" id="PTHR30511">
    <property type="entry name" value="ALANINE RACEMASE"/>
    <property type="match status" value="1"/>
</dbReference>
<evidence type="ECO:0000256" key="5">
    <source>
        <dbReference type="HAMAP-Rule" id="MF_01201"/>
    </source>
</evidence>
<dbReference type="PROSITE" id="PS00395">
    <property type="entry name" value="ALANINE_RACEMASE"/>
    <property type="match status" value="1"/>
</dbReference>
<dbReference type="STRING" id="200904.GCA_900168775_03277"/>
<evidence type="ECO:0000256" key="6">
    <source>
        <dbReference type="PIRSR" id="PIRSR600821-50"/>
    </source>
</evidence>
<dbReference type="SMART" id="SM01005">
    <property type="entry name" value="Ala_racemase_C"/>
    <property type="match status" value="1"/>
</dbReference>
<evidence type="ECO:0000313" key="10">
    <source>
        <dbReference type="Proteomes" id="UP000252254"/>
    </source>
</evidence>
<protein>
    <recommendedName>
        <fullName evidence="5">Alanine racemase</fullName>
        <ecNumber evidence="5">5.1.1.1</ecNumber>
    </recommendedName>
</protein>
<dbReference type="InterPro" id="IPR011079">
    <property type="entry name" value="Ala_racemase_C"/>
</dbReference>
<dbReference type="Pfam" id="PF01168">
    <property type="entry name" value="Ala_racemase_N"/>
    <property type="match status" value="1"/>
</dbReference>
<feature type="modified residue" description="N6-(pyridoxal phosphate)lysine" evidence="5 6">
    <location>
        <position position="40"/>
    </location>
</feature>
<organism evidence="9 10">
    <name type="scientific">Paraliobacillus ryukyuensis</name>
    <dbReference type="NCBI Taxonomy" id="200904"/>
    <lineage>
        <taxon>Bacteria</taxon>
        <taxon>Bacillati</taxon>
        <taxon>Bacillota</taxon>
        <taxon>Bacilli</taxon>
        <taxon>Bacillales</taxon>
        <taxon>Bacillaceae</taxon>
        <taxon>Paraliobacillus</taxon>
    </lineage>
</organism>
<reference evidence="9 10" key="1">
    <citation type="submission" date="2018-06" db="EMBL/GenBank/DDBJ databases">
        <title>Genomic Encyclopedia of Type Strains, Phase IV (KMG-IV): sequencing the most valuable type-strain genomes for metagenomic binning, comparative biology and taxonomic classification.</title>
        <authorList>
            <person name="Goeker M."/>
        </authorList>
    </citation>
    <scope>NUCLEOTIDE SEQUENCE [LARGE SCALE GENOMIC DNA]</scope>
    <source>
        <strain evidence="9 10">DSM 15140</strain>
    </source>
</reference>
<feature type="binding site" evidence="5 7">
    <location>
        <position position="313"/>
    </location>
    <ligand>
        <name>substrate</name>
    </ligand>
</feature>
<evidence type="ECO:0000256" key="4">
    <source>
        <dbReference type="ARBA" id="ARBA00023235"/>
    </source>
</evidence>
<dbReference type="GO" id="GO:0008784">
    <property type="term" value="F:alanine racemase activity"/>
    <property type="evidence" value="ECO:0007669"/>
    <property type="project" value="UniProtKB-UniRule"/>
</dbReference>
<dbReference type="InterPro" id="IPR009006">
    <property type="entry name" value="Ala_racemase/Decarboxylase_C"/>
</dbReference>
<comment type="catalytic activity">
    <reaction evidence="1 5">
        <text>L-alanine = D-alanine</text>
        <dbReference type="Rhea" id="RHEA:20249"/>
        <dbReference type="ChEBI" id="CHEBI:57416"/>
        <dbReference type="ChEBI" id="CHEBI:57972"/>
        <dbReference type="EC" id="5.1.1.1"/>
    </reaction>
</comment>
<sequence>MTEMSYRPTWIEVDLNAIDYNINQLKRRLSEHTEIFAVVKANGYGHGDVEVAKAALKAGASMLAVALLEEAIKLRHAGIEVPILVLGWVAPEYAPIAVKHDITLTFFQKEWVQSVKQLSFRGALTLHLKIDTGMGRIGVKTEDELTALLEELDDERLQLTGLFTHFATADEADLNYFQQQQQTWLSFQQLISSYRQDVMYHTGNSAASMRFPDKMFDAVRFGISMYGLYPSGVVKQEKPIELQPAMSLHSKLVHVKQLPPGSFVSYGATYTTKSDEWIGTVPIGYADGLARSLTGMDVLIDGKRMPIVGKICMDQCMIKLDQSYPIGTQVTFIGKQRNEEISMDEIADRLNTINYEVACMLTQRIRRTYVNQ</sequence>
<comment type="similarity">
    <text evidence="5">Belongs to the alanine racemase family.</text>
</comment>
<dbReference type="SUPFAM" id="SSF50621">
    <property type="entry name" value="Alanine racemase C-terminal domain-like"/>
    <property type="match status" value="1"/>
</dbReference>
<evidence type="ECO:0000256" key="2">
    <source>
        <dbReference type="ARBA" id="ARBA00001933"/>
    </source>
</evidence>
<dbReference type="GO" id="GO:0030632">
    <property type="term" value="P:D-alanine biosynthetic process"/>
    <property type="evidence" value="ECO:0007669"/>
    <property type="project" value="UniProtKB-UniRule"/>
</dbReference>
<evidence type="ECO:0000256" key="3">
    <source>
        <dbReference type="ARBA" id="ARBA00022898"/>
    </source>
</evidence>
<dbReference type="GO" id="GO:0005829">
    <property type="term" value="C:cytosol"/>
    <property type="evidence" value="ECO:0007669"/>
    <property type="project" value="TreeGrafter"/>
</dbReference>
<name>A0A366ED76_9BACI</name>
<evidence type="ECO:0000256" key="7">
    <source>
        <dbReference type="PIRSR" id="PIRSR600821-52"/>
    </source>
</evidence>
<comment type="pathway">
    <text evidence="5">Amino-acid biosynthesis; D-alanine biosynthesis; D-alanine from L-alanine: step 1/1.</text>
</comment>
<dbReference type="InterPro" id="IPR020622">
    <property type="entry name" value="Ala_racemase_pyridoxalP-BS"/>
</dbReference>
<keyword evidence="3 5" id="KW-0663">Pyridoxal phosphate</keyword>
<keyword evidence="4 5" id="KW-0413">Isomerase</keyword>
<dbReference type="EMBL" id="QNRI01000003">
    <property type="protein sequence ID" value="RBO99699.1"/>
    <property type="molecule type" value="Genomic_DNA"/>
</dbReference>
<feature type="active site" description="Proton acceptor; specific for L-alanine" evidence="5">
    <location>
        <position position="266"/>
    </location>
</feature>
<dbReference type="InterPro" id="IPR029066">
    <property type="entry name" value="PLP-binding_barrel"/>
</dbReference>
<dbReference type="FunFam" id="2.40.37.10:FF:000006">
    <property type="entry name" value="Alanine racemase"/>
    <property type="match status" value="1"/>
</dbReference>
<dbReference type="PRINTS" id="PR00992">
    <property type="entry name" value="ALARACEMASE"/>
</dbReference>
<comment type="function">
    <text evidence="5">Catalyzes the interconversion of L-alanine and D-alanine. May also act on other amino acids.</text>
</comment>
<comment type="cofactor">
    <cofactor evidence="2 5 6">
        <name>pyridoxal 5'-phosphate</name>
        <dbReference type="ChEBI" id="CHEBI:597326"/>
    </cofactor>
</comment>
<feature type="binding site" evidence="5 7">
    <location>
        <position position="136"/>
    </location>
    <ligand>
        <name>substrate</name>
    </ligand>
</feature>
<dbReference type="GO" id="GO:0009252">
    <property type="term" value="P:peptidoglycan biosynthetic process"/>
    <property type="evidence" value="ECO:0007669"/>
    <property type="project" value="TreeGrafter"/>
</dbReference>
<dbReference type="PANTHER" id="PTHR30511:SF0">
    <property type="entry name" value="ALANINE RACEMASE, CATABOLIC-RELATED"/>
    <property type="match status" value="1"/>
</dbReference>
<dbReference type="FunFam" id="3.20.20.10:FF:000002">
    <property type="entry name" value="Alanine racemase"/>
    <property type="match status" value="1"/>
</dbReference>
<dbReference type="Gene3D" id="2.40.37.10">
    <property type="entry name" value="Lyase, Ornithine Decarboxylase, Chain A, domain 1"/>
    <property type="match status" value="1"/>
</dbReference>